<dbReference type="AlphaFoldDB" id="A0A829MDN5"/>
<dbReference type="Gene3D" id="2.60.120.1110">
    <property type="match status" value="1"/>
</dbReference>
<evidence type="ECO:0000313" key="1">
    <source>
        <dbReference type="EMBL" id="ESV62322.1"/>
    </source>
</evidence>
<gene>
    <name evidence="1" type="ORF">L833_4727</name>
</gene>
<proteinExistence type="predicted"/>
<dbReference type="Proteomes" id="UP000018502">
    <property type="component" value="Unassembled WGS sequence"/>
</dbReference>
<protein>
    <submittedName>
        <fullName evidence="1">Putative phage protein</fullName>
    </submittedName>
</protein>
<evidence type="ECO:0000313" key="2">
    <source>
        <dbReference type="Proteomes" id="UP000018502"/>
    </source>
</evidence>
<reference evidence="1 2" key="1">
    <citation type="journal article" date="2014" name="Emerg. Infect. Dis.">
        <title>High-level Relatedness among Mycobacterium abscessus subsp. massiliense Strains from Widely Separated Outbreaks.</title>
        <authorList>
            <person name="Tettelin H."/>
            <person name="Davidson R.M."/>
            <person name="Agrawal S."/>
            <person name="Aitken M.L."/>
            <person name="Shallom S."/>
            <person name="Hasan N.A."/>
            <person name="Strong M."/>
            <person name="Nogueira de Moura V.C."/>
            <person name="De Groote M.A."/>
            <person name="Duarte R.S."/>
            <person name="Hine E."/>
            <person name="Parankush S."/>
            <person name="Su Q."/>
            <person name="Daugherty S.C."/>
            <person name="Fraser C.M."/>
            <person name="Brown-Elliott B.A."/>
            <person name="Wallace R.J.Jr."/>
            <person name="Holland S.M."/>
            <person name="Sampaio E.P."/>
            <person name="Olivier K.N."/>
            <person name="Jackson M."/>
            <person name="Zelazny A.M."/>
        </authorList>
    </citation>
    <scope>NUCLEOTIDE SEQUENCE [LARGE SCALE GENOMIC DNA]</scope>
    <source>
        <strain evidence="1 2">MAB_091912_2446</strain>
    </source>
</reference>
<comment type="caution">
    <text evidence="1">The sequence shown here is derived from an EMBL/GenBank/DDBJ whole genome shotgun (WGS) entry which is preliminary data.</text>
</comment>
<organism evidence="1 2">
    <name type="scientific">Mycobacteroides abscessus MAB_091912_2446</name>
    <dbReference type="NCBI Taxonomy" id="1335414"/>
    <lineage>
        <taxon>Bacteria</taxon>
        <taxon>Bacillati</taxon>
        <taxon>Actinomycetota</taxon>
        <taxon>Actinomycetes</taxon>
        <taxon>Mycobacteriales</taxon>
        <taxon>Mycobacteriaceae</taxon>
        <taxon>Mycobacteroides</taxon>
        <taxon>Mycobacteroides abscessus</taxon>
    </lineage>
</organism>
<name>A0A829MDN5_9MYCO</name>
<sequence length="137" mass="14122">MRDTLYTHSLSRLALTSVARTNGTVNGTTIDLGVYGNDFRTALFVITTGAITDGTHVITLEHSSDNSNWSAVPAGRIQGTAPSIGSADDNVVFDVGYIVGTEQYVRLVVTTSGATTGGIFSAVAVLGQASSSPVARA</sequence>
<accession>A0A829MDN5</accession>
<dbReference type="EMBL" id="AYTF01000002">
    <property type="protein sequence ID" value="ESV62322.1"/>
    <property type="molecule type" value="Genomic_DNA"/>
</dbReference>